<feature type="transmembrane region" description="Helical" evidence="5">
    <location>
        <begin position="21"/>
        <end position="41"/>
    </location>
</feature>
<dbReference type="GO" id="GO:0006935">
    <property type="term" value="P:chemotaxis"/>
    <property type="evidence" value="ECO:0007669"/>
    <property type="project" value="UniProtKB-ARBA"/>
</dbReference>
<organism evidence="8 9">
    <name type="scientific">Shewanella pealeana (strain ATCC 700345 / ANG-SQ1)</name>
    <dbReference type="NCBI Taxonomy" id="398579"/>
    <lineage>
        <taxon>Bacteria</taxon>
        <taxon>Pseudomonadati</taxon>
        <taxon>Pseudomonadota</taxon>
        <taxon>Gammaproteobacteria</taxon>
        <taxon>Alteromonadales</taxon>
        <taxon>Shewanellaceae</taxon>
        <taxon>Shewanella</taxon>
    </lineage>
</organism>
<comment type="subcellular location">
    <subcellularLocation>
        <location evidence="1">Membrane</location>
    </subcellularLocation>
</comment>
<dbReference type="Pfam" id="PF00015">
    <property type="entry name" value="MCPsignal"/>
    <property type="match status" value="1"/>
</dbReference>
<evidence type="ECO:0000256" key="2">
    <source>
        <dbReference type="ARBA" id="ARBA00023224"/>
    </source>
</evidence>
<dbReference type="InterPro" id="IPR004089">
    <property type="entry name" value="MCPsignal_dom"/>
</dbReference>
<gene>
    <name evidence="8" type="ordered locus">Spea_2471</name>
</gene>
<dbReference type="PANTHER" id="PTHR32089">
    <property type="entry name" value="METHYL-ACCEPTING CHEMOTAXIS PROTEIN MCPB"/>
    <property type="match status" value="1"/>
</dbReference>
<dbReference type="KEGG" id="spl:Spea_2471"/>
<dbReference type="HOGENOM" id="CLU_000445_107_27_6"/>
<keyword evidence="5" id="KW-0812">Transmembrane</keyword>
<dbReference type="eggNOG" id="COG0840">
    <property type="taxonomic scope" value="Bacteria"/>
</dbReference>
<keyword evidence="5" id="KW-0472">Membrane</keyword>
<evidence type="ECO:0000313" key="8">
    <source>
        <dbReference type="EMBL" id="ABV87791.1"/>
    </source>
</evidence>
<evidence type="ECO:0000256" key="1">
    <source>
        <dbReference type="ARBA" id="ARBA00004370"/>
    </source>
</evidence>
<keyword evidence="2 4" id="KW-0807">Transducer</keyword>
<evidence type="ECO:0000313" key="9">
    <source>
        <dbReference type="Proteomes" id="UP000002608"/>
    </source>
</evidence>
<evidence type="ECO:0000256" key="4">
    <source>
        <dbReference type="PROSITE-ProRule" id="PRU00284"/>
    </source>
</evidence>
<keyword evidence="5" id="KW-1133">Transmembrane helix</keyword>
<evidence type="ECO:0000256" key="5">
    <source>
        <dbReference type="SAM" id="Phobius"/>
    </source>
</evidence>
<dbReference type="PANTHER" id="PTHR32089:SF65">
    <property type="entry name" value="CHEMOTAXIS SIGNAL TRANSDUCTION SYSTEM METHYL ACCEPTING SENSORY TRANSDUCER"/>
    <property type="match status" value="1"/>
</dbReference>
<dbReference type="PROSITE" id="PS50885">
    <property type="entry name" value="HAMP"/>
    <property type="match status" value="1"/>
</dbReference>
<dbReference type="EMBL" id="CP000851">
    <property type="protein sequence ID" value="ABV87791.1"/>
    <property type="molecule type" value="Genomic_DNA"/>
</dbReference>
<feature type="transmembrane region" description="Helical" evidence="5">
    <location>
        <begin position="147"/>
        <end position="176"/>
    </location>
</feature>
<name>A8H5F4_SHEPA</name>
<evidence type="ECO:0000259" key="7">
    <source>
        <dbReference type="PROSITE" id="PS50885"/>
    </source>
</evidence>
<feature type="domain" description="Methyl-accepting transducer" evidence="6">
    <location>
        <begin position="227"/>
        <end position="463"/>
    </location>
</feature>
<evidence type="ECO:0000259" key="6">
    <source>
        <dbReference type="PROSITE" id="PS50111"/>
    </source>
</evidence>
<dbReference type="STRING" id="398579.Spea_2471"/>
<dbReference type="FunFam" id="1.10.287.950:FF:000001">
    <property type="entry name" value="Methyl-accepting chemotaxis sensory transducer"/>
    <property type="match status" value="1"/>
</dbReference>
<dbReference type="GO" id="GO:0016020">
    <property type="term" value="C:membrane"/>
    <property type="evidence" value="ECO:0007669"/>
    <property type="project" value="UniProtKB-SubCell"/>
</dbReference>
<protein>
    <submittedName>
        <fullName evidence="8">Methyl-accepting chemotaxis sensory transducer</fullName>
    </submittedName>
</protein>
<evidence type="ECO:0000256" key="3">
    <source>
        <dbReference type="ARBA" id="ARBA00029447"/>
    </source>
</evidence>
<dbReference type="AlphaFoldDB" id="A8H5F4"/>
<dbReference type="SMART" id="SM00283">
    <property type="entry name" value="MA"/>
    <property type="match status" value="1"/>
</dbReference>
<proteinExistence type="inferred from homology"/>
<accession>A8H5F4</accession>
<sequence>MMKEVKFRWVDKYLIHMTLKTKFALLAIIPIITLLGLSALLNSEYRQNLLDSQVTQTHEFNQTFNEALNVAYQYIPEENKQAFLGAIQGKLSIYQQQNAPHQLTAIAAKGGEANITGDKIESVSSSGSQGIITVLSTEQNTSSHNEYLAYVATSLLILIILIVSYYISSFVGGALYTNVMALKRAAEGDLTGRLNFFEVKDEFSILAISIDTLVERQHKLVSEVTNASLQIRNVVQAFRNTAEEGQSLAMNQRQHIDSLATAMEQMTAAVSEVARNAELSSTETQEANIQVDAGSRDIAITVEAIGGLAMEIGDASEAVNQLNENAAKIDEVVSTINAISEQTNLLALNAAIEAARAGEQGRGFAVVADEVRTLAGRTQAATVEIKTMIEALQSGARNLKQVMHRTVEKAEEGKKHVLDTGKDLEGIAHHSAKVFEMSELIATSAEEQSSVANEIATNLMGIRNQSHDVEQSANQSVSSCNELHATAEQLDKLLIGLKV</sequence>
<dbReference type="GO" id="GO:0007165">
    <property type="term" value="P:signal transduction"/>
    <property type="evidence" value="ECO:0007669"/>
    <property type="project" value="UniProtKB-KW"/>
</dbReference>
<comment type="similarity">
    <text evidence="3">Belongs to the methyl-accepting chemotaxis (MCP) protein family.</text>
</comment>
<dbReference type="SUPFAM" id="SSF58104">
    <property type="entry name" value="Methyl-accepting chemotaxis protein (MCP) signaling domain"/>
    <property type="match status" value="1"/>
</dbReference>
<dbReference type="PROSITE" id="PS50111">
    <property type="entry name" value="CHEMOTAXIS_TRANSDUC_2"/>
    <property type="match status" value="1"/>
</dbReference>
<dbReference type="CDD" id="cd11386">
    <property type="entry name" value="MCP_signal"/>
    <property type="match status" value="1"/>
</dbReference>
<reference evidence="8 9" key="1">
    <citation type="submission" date="2007-10" db="EMBL/GenBank/DDBJ databases">
        <title>Complete sequence of Shewanella pealeana ATCC 700345.</title>
        <authorList>
            <consortium name="US DOE Joint Genome Institute"/>
            <person name="Copeland A."/>
            <person name="Lucas S."/>
            <person name="Lapidus A."/>
            <person name="Barry K."/>
            <person name="Glavina del Rio T."/>
            <person name="Dalin E."/>
            <person name="Tice H."/>
            <person name="Pitluck S."/>
            <person name="Chertkov O."/>
            <person name="Brettin T."/>
            <person name="Bruce D."/>
            <person name="Detter J.C."/>
            <person name="Han C."/>
            <person name="Schmutz J."/>
            <person name="Larimer F."/>
            <person name="Land M."/>
            <person name="Hauser L."/>
            <person name="Kyrpides N."/>
            <person name="Kim E."/>
            <person name="Zhao J.-S.Z."/>
            <person name="Manno D."/>
            <person name="Hawari J."/>
            <person name="Richardson P."/>
        </authorList>
    </citation>
    <scope>NUCLEOTIDE SEQUENCE [LARGE SCALE GENOMIC DNA]</scope>
    <source>
        <strain evidence="9">ATCC 700345 / ANG-SQ1</strain>
    </source>
</reference>
<feature type="domain" description="HAMP" evidence="7">
    <location>
        <begin position="181"/>
        <end position="222"/>
    </location>
</feature>
<dbReference type="InterPro" id="IPR003660">
    <property type="entry name" value="HAMP_dom"/>
</dbReference>
<dbReference type="Proteomes" id="UP000002608">
    <property type="component" value="Chromosome"/>
</dbReference>
<keyword evidence="9" id="KW-1185">Reference proteome</keyword>
<dbReference type="Gene3D" id="1.10.287.950">
    <property type="entry name" value="Methyl-accepting chemotaxis protein"/>
    <property type="match status" value="1"/>
</dbReference>